<feature type="compositionally biased region" description="Polar residues" evidence="6">
    <location>
        <begin position="1"/>
        <end position="10"/>
    </location>
</feature>
<accession>A0A1E3Q411</accession>
<dbReference type="Pfam" id="PF00481">
    <property type="entry name" value="PP2C"/>
    <property type="match status" value="2"/>
</dbReference>
<feature type="region of interest" description="Disordered" evidence="6">
    <location>
        <begin position="1"/>
        <end position="96"/>
    </location>
</feature>
<feature type="domain" description="PPM-type phosphatase" evidence="7">
    <location>
        <begin position="101"/>
        <end position="474"/>
    </location>
</feature>
<dbReference type="AlphaFoldDB" id="A0A1E3Q411"/>
<comment type="similarity">
    <text evidence="1 5">Belongs to the PP2C family.</text>
</comment>
<dbReference type="GO" id="GO:0004722">
    <property type="term" value="F:protein serine/threonine phosphatase activity"/>
    <property type="evidence" value="ECO:0007669"/>
    <property type="project" value="InterPro"/>
</dbReference>
<dbReference type="SUPFAM" id="SSF81606">
    <property type="entry name" value="PP2C-like"/>
    <property type="match status" value="1"/>
</dbReference>
<dbReference type="PANTHER" id="PTHR13832">
    <property type="entry name" value="PROTEIN PHOSPHATASE 2C"/>
    <property type="match status" value="1"/>
</dbReference>
<name>A0A1E3Q411_LIPST</name>
<reference evidence="8 9" key="1">
    <citation type="journal article" date="2016" name="Proc. Natl. Acad. Sci. U.S.A.">
        <title>Comparative genomics of biotechnologically important yeasts.</title>
        <authorList>
            <person name="Riley R."/>
            <person name="Haridas S."/>
            <person name="Wolfe K.H."/>
            <person name="Lopes M.R."/>
            <person name="Hittinger C.T."/>
            <person name="Goeker M."/>
            <person name="Salamov A.A."/>
            <person name="Wisecaver J.H."/>
            <person name="Long T.M."/>
            <person name="Calvey C.H."/>
            <person name="Aerts A.L."/>
            <person name="Barry K.W."/>
            <person name="Choi C."/>
            <person name="Clum A."/>
            <person name="Coughlan A.Y."/>
            <person name="Deshpande S."/>
            <person name="Douglass A.P."/>
            <person name="Hanson S.J."/>
            <person name="Klenk H.-P."/>
            <person name="LaButti K.M."/>
            <person name="Lapidus A."/>
            <person name="Lindquist E.A."/>
            <person name="Lipzen A.M."/>
            <person name="Meier-Kolthoff J.P."/>
            <person name="Ohm R.A."/>
            <person name="Otillar R.P."/>
            <person name="Pangilinan J.L."/>
            <person name="Peng Y."/>
            <person name="Rokas A."/>
            <person name="Rosa C.A."/>
            <person name="Scheuner C."/>
            <person name="Sibirny A.A."/>
            <person name="Slot J.C."/>
            <person name="Stielow J.B."/>
            <person name="Sun H."/>
            <person name="Kurtzman C.P."/>
            <person name="Blackwell M."/>
            <person name="Grigoriev I.V."/>
            <person name="Jeffries T.W."/>
        </authorList>
    </citation>
    <scope>NUCLEOTIDE SEQUENCE [LARGE SCALE GENOMIC DNA]</scope>
    <source>
        <strain evidence="8 9">NRRL Y-11557</strain>
    </source>
</reference>
<organism evidence="8 9">
    <name type="scientific">Lipomyces starkeyi NRRL Y-11557</name>
    <dbReference type="NCBI Taxonomy" id="675824"/>
    <lineage>
        <taxon>Eukaryota</taxon>
        <taxon>Fungi</taxon>
        <taxon>Dikarya</taxon>
        <taxon>Ascomycota</taxon>
        <taxon>Saccharomycotina</taxon>
        <taxon>Lipomycetes</taxon>
        <taxon>Lipomycetales</taxon>
        <taxon>Lipomycetaceae</taxon>
        <taxon>Lipomyces</taxon>
    </lineage>
</organism>
<feature type="compositionally biased region" description="Basic and acidic residues" evidence="6">
    <location>
        <begin position="510"/>
        <end position="523"/>
    </location>
</feature>
<evidence type="ECO:0000259" key="7">
    <source>
        <dbReference type="PROSITE" id="PS51746"/>
    </source>
</evidence>
<dbReference type="OrthoDB" id="10264738at2759"/>
<dbReference type="InterPro" id="IPR015655">
    <property type="entry name" value="PP2C"/>
</dbReference>
<feature type="region of interest" description="Disordered" evidence="6">
    <location>
        <begin position="493"/>
        <end position="523"/>
    </location>
</feature>
<feature type="compositionally biased region" description="Polar residues" evidence="6">
    <location>
        <begin position="140"/>
        <end position="154"/>
    </location>
</feature>
<keyword evidence="3 5" id="KW-0378">Hydrolase</keyword>
<evidence type="ECO:0000256" key="1">
    <source>
        <dbReference type="ARBA" id="ARBA00006702"/>
    </source>
</evidence>
<evidence type="ECO:0000313" key="9">
    <source>
        <dbReference type="Proteomes" id="UP000094385"/>
    </source>
</evidence>
<keyword evidence="4 5" id="KW-0904">Protein phosphatase</keyword>
<feature type="region of interest" description="Disordered" evidence="6">
    <location>
        <begin position="278"/>
        <end position="299"/>
    </location>
</feature>
<keyword evidence="2" id="KW-0479">Metal-binding</keyword>
<dbReference type="Gene3D" id="3.60.40.10">
    <property type="entry name" value="PPM-type phosphatase domain"/>
    <property type="match status" value="1"/>
</dbReference>
<proteinExistence type="inferred from homology"/>
<sequence>MPPPSSTASPESKPGASAPSTGTDHRRKKSMASTAASSSTKDTDTGSSNSPTSFFARFTGAGSGSSKEPERSIKVLRSKSTSPSPPRTAVAPPAGFNGTFTVGIAEDENLKCRNSMEDTHKVIYDFGSAVSGGACPRPGVSNNTPSSSPFSALTKSKHANNSSASASTANSDVASAPTTTFSNSSGHNSSDAGYFAVFDGHAGKAVADWCGQKLHVLLEEQMRKDPHGSIPEIFDRTFTEADIQLSKQSLKNAGCTAVVALLRWEEMATTAYSSKIANGHSSGTDSQRNKASDPQPSDISPHHLYRHYHFLHHHRSKSNEHAQASQPQHTVQERMLYTANAGDARIVLCRKGKALRLSYDHKGTDQMEAQRIKNSGGVVLNGRVNGILAVTRALGDSYIKKLVISHPYTTETYLTPEDEFVILACDGLWDVCSDQDAVDIIRDVKDPQAASRILIDYALSHFSMDNLTCMVVRFENNMAELIRKNHSLPDVKTIGSETPVASDKNEEDEAARAAKKVEGLSVK</sequence>
<evidence type="ECO:0000256" key="5">
    <source>
        <dbReference type="RuleBase" id="RU003465"/>
    </source>
</evidence>
<feature type="region of interest" description="Disordered" evidence="6">
    <location>
        <begin position="137"/>
        <end position="188"/>
    </location>
</feature>
<dbReference type="InterPro" id="IPR001932">
    <property type="entry name" value="PPM-type_phosphatase-like_dom"/>
</dbReference>
<evidence type="ECO:0000256" key="3">
    <source>
        <dbReference type="ARBA" id="ARBA00022801"/>
    </source>
</evidence>
<dbReference type="EMBL" id="KV454297">
    <property type="protein sequence ID" value="ODQ71757.1"/>
    <property type="molecule type" value="Genomic_DNA"/>
</dbReference>
<dbReference type="SMART" id="SM00332">
    <property type="entry name" value="PP2Cc"/>
    <property type="match status" value="1"/>
</dbReference>
<protein>
    <recommendedName>
        <fullName evidence="7">PPM-type phosphatase domain-containing protein</fullName>
    </recommendedName>
</protein>
<evidence type="ECO:0000256" key="4">
    <source>
        <dbReference type="ARBA" id="ARBA00022912"/>
    </source>
</evidence>
<feature type="compositionally biased region" description="Polar residues" evidence="6">
    <location>
        <begin position="177"/>
        <end position="188"/>
    </location>
</feature>
<dbReference type="CDD" id="cd00143">
    <property type="entry name" value="PP2Cc"/>
    <property type="match status" value="1"/>
</dbReference>
<dbReference type="GO" id="GO:0046872">
    <property type="term" value="F:metal ion binding"/>
    <property type="evidence" value="ECO:0007669"/>
    <property type="project" value="UniProtKB-KW"/>
</dbReference>
<evidence type="ECO:0000256" key="6">
    <source>
        <dbReference type="SAM" id="MobiDB-lite"/>
    </source>
</evidence>
<dbReference type="PROSITE" id="PS51746">
    <property type="entry name" value="PPM_2"/>
    <property type="match status" value="1"/>
</dbReference>
<dbReference type="PANTHER" id="PTHR13832:SF837">
    <property type="entry name" value="PROTEIN PHOSPHATASE 2C-LIKE DOMAIN-CONTAINING PROTEIN 1"/>
    <property type="match status" value="1"/>
</dbReference>
<dbReference type="InterPro" id="IPR000222">
    <property type="entry name" value="PP2C_BS"/>
</dbReference>
<evidence type="ECO:0000313" key="8">
    <source>
        <dbReference type="EMBL" id="ODQ71757.1"/>
    </source>
</evidence>
<feature type="compositionally biased region" description="Low complexity" evidence="6">
    <location>
        <begin position="31"/>
        <end position="50"/>
    </location>
</feature>
<dbReference type="PROSITE" id="PS01032">
    <property type="entry name" value="PPM_1"/>
    <property type="match status" value="1"/>
</dbReference>
<feature type="compositionally biased region" description="Low complexity" evidence="6">
    <location>
        <begin position="159"/>
        <end position="176"/>
    </location>
</feature>
<dbReference type="STRING" id="675824.A0A1E3Q411"/>
<keyword evidence="9" id="KW-1185">Reference proteome</keyword>
<gene>
    <name evidence="8" type="ORF">LIPSTDRAFT_4976</name>
</gene>
<dbReference type="Proteomes" id="UP000094385">
    <property type="component" value="Unassembled WGS sequence"/>
</dbReference>
<evidence type="ECO:0000256" key="2">
    <source>
        <dbReference type="ARBA" id="ARBA00022723"/>
    </source>
</evidence>
<dbReference type="InterPro" id="IPR036457">
    <property type="entry name" value="PPM-type-like_dom_sf"/>
</dbReference>